<feature type="coiled-coil region" evidence="1">
    <location>
        <begin position="412"/>
        <end position="460"/>
    </location>
</feature>
<dbReference type="GeneID" id="29989228"/>
<dbReference type="EMBL" id="JPDN02000001">
    <property type="protein sequence ID" value="PON30772.1"/>
    <property type="molecule type" value="Genomic_DNA"/>
</dbReference>
<gene>
    <name evidence="2" type="ORF">TGAM01_v200192</name>
</gene>
<evidence type="ECO:0000256" key="1">
    <source>
        <dbReference type="SAM" id="Coils"/>
    </source>
</evidence>
<keyword evidence="1" id="KW-0175">Coiled coil</keyword>
<accession>A0A2P5A2L0</accession>
<protein>
    <submittedName>
        <fullName evidence="2">Uncharacterized protein</fullName>
    </submittedName>
</protein>
<organism evidence="2 3">
    <name type="scientific">Trichoderma gamsii</name>
    <dbReference type="NCBI Taxonomy" id="398673"/>
    <lineage>
        <taxon>Eukaryota</taxon>
        <taxon>Fungi</taxon>
        <taxon>Dikarya</taxon>
        <taxon>Ascomycota</taxon>
        <taxon>Pezizomycotina</taxon>
        <taxon>Sordariomycetes</taxon>
        <taxon>Hypocreomycetidae</taxon>
        <taxon>Hypocreales</taxon>
        <taxon>Hypocreaceae</taxon>
        <taxon>Trichoderma</taxon>
    </lineage>
</organism>
<keyword evidence="3" id="KW-1185">Reference proteome</keyword>
<dbReference type="AlphaFoldDB" id="A0A2P5A2L0"/>
<comment type="caution">
    <text evidence="2">The sequence shown here is derived from an EMBL/GenBank/DDBJ whole genome shotgun (WGS) entry which is preliminary data.</text>
</comment>
<reference evidence="2 3" key="1">
    <citation type="journal article" date="2016" name="Genome Announc.">
        <title>Draft Whole-Genome Sequence of Trichoderma gamsii T6085, a Promising Biocontrol Agent of Fusarium Head Blight on Wheat.</title>
        <authorList>
            <person name="Baroncelli R."/>
            <person name="Zapparata A."/>
            <person name="Piaggeschi G."/>
            <person name="Sarrocco S."/>
            <person name="Vannacci G."/>
        </authorList>
    </citation>
    <scope>NUCLEOTIDE SEQUENCE [LARGE SCALE GENOMIC DNA]</scope>
    <source>
        <strain evidence="2 3">T6085</strain>
    </source>
</reference>
<name>A0A2P5A2L0_9HYPO</name>
<dbReference type="RefSeq" id="XP_018657622.1">
    <property type="nucleotide sequence ID" value="XM_018809145.1"/>
</dbReference>
<proteinExistence type="predicted"/>
<dbReference type="Proteomes" id="UP000054821">
    <property type="component" value="Unassembled WGS sequence"/>
</dbReference>
<evidence type="ECO:0000313" key="3">
    <source>
        <dbReference type="Proteomes" id="UP000054821"/>
    </source>
</evidence>
<evidence type="ECO:0000313" key="2">
    <source>
        <dbReference type="EMBL" id="PON30772.1"/>
    </source>
</evidence>
<sequence length="479" mass="53657">MSRFLGNNELYDEHAVYNEFCPPLEEIDASTPMPFDLYTKSGAAAVVAQGSTKSHYSPDPQGIPLYDSGERSDHRVSVQRIAWVDGWRETVTINGEEEQKDPMTLVVLKFSFKSFSADLQIKTMRATLTFKDCNQTRGDDPEVQAWAPFYKLERSKHSAADVTSSSKRNMTASGGYSGSSLSIGWDKEFTVSWNQTAFDEGVSEMEYNKKGRPFGVTWFMKQNKLQNHGITPEVWATVLLKRNSAHDPYFVTFRIDVQTGTFDDLKHNVKRLLGLRQGDSSSFTVTPRPGMWDQSNHHAEGEKIRKNKDIDLKNLGNLIGGDKADFNNAWSPPVANNIATNQESSLPRTTIGDEAETYKVERSEVASAQPLLSQPPAPPLPYKPLDSTSHLGGFITHEEQPQPAWRVDGFSVEHDSRRLTALEARAAQTEARLATQDIIIAQLRRDIERRDAQLVKVEQALRAVGTTFCQLQSQTNIIS</sequence>